<dbReference type="Pfam" id="PF04018">
    <property type="entry name" value="VCA0040-like"/>
    <property type="match status" value="1"/>
</dbReference>
<dbReference type="InterPro" id="IPR007163">
    <property type="entry name" value="VCA0040-like"/>
</dbReference>
<accession>A0A9D9GXG9</accession>
<reference evidence="2" key="2">
    <citation type="journal article" date="2021" name="PeerJ">
        <title>Extensive microbial diversity within the chicken gut microbiome revealed by metagenomics and culture.</title>
        <authorList>
            <person name="Gilroy R."/>
            <person name="Ravi A."/>
            <person name="Getino M."/>
            <person name="Pursley I."/>
            <person name="Horton D.L."/>
            <person name="Alikhan N.F."/>
            <person name="Baker D."/>
            <person name="Gharbi K."/>
            <person name="Hall N."/>
            <person name="Watson M."/>
            <person name="Adriaenssens E.M."/>
            <person name="Foster-Nyarko E."/>
            <person name="Jarju S."/>
            <person name="Secka A."/>
            <person name="Antonio M."/>
            <person name="Oren A."/>
            <person name="Chaudhuri R.R."/>
            <person name="La Ragione R."/>
            <person name="Hildebrand F."/>
            <person name="Pallen M.J."/>
        </authorList>
    </citation>
    <scope>NUCLEOTIDE SEQUENCE</scope>
    <source>
        <strain evidence="2">11159</strain>
    </source>
</reference>
<feature type="transmembrane region" description="Helical" evidence="1">
    <location>
        <begin position="92"/>
        <end position="113"/>
    </location>
</feature>
<keyword evidence="1" id="KW-1133">Transmembrane helix</keyword>
<protein>
    <submittedName>
        <fullName evidence="2">DUF368 domain-containing protein</fullName>
    </submittedName>
</protein>
<proteinExistence type="predicted"/>
<dbReference type="AlphaFoldDB" id="A0A9D9GXG9"/>
<sequence length="312" mass="35053">MSDENIVIEKYDRKGFIKSSLLGFFIGLAIIVPGISGSTIAILFKLYDKIIYAISNIFKKFKICFIFLLPIIIGLLIGVLLGFFAIKEILKLIPFAIVCLFAGLMIGSSKTVFDEIINEKINIKRITLLIVGLIIPILISVLSTTLVESNESVTFETILWYEYPLSLLLGFIVSITQLVPGLSATSFLMSVGYFNKIINSISLTVIKTNPLVLIIFLLLIIGFILGLFFVSKLINYIFKIARVTFFYLISGFVVGSIVSMFYNPDIYVTYKSWMSGESYALDLTLGIIFFIVGIILAFLFYIYEKKKKSLQN</sequence>
<organism evidence="2 3">
    <name type="scientific">Candidatus Onthovivens merdipullorum</name>
    <dbReference type="NCBI Taxonomy" id="2840889"/>
    <lineage>
        <taxon>Bacteria</taxon>
        <taxon>Bacillati</taxon>
        <taxon>Bacillota</taxon>
        <taxon>Bacilli</taxon>
        <taxon>Bacillales</taxon>
        <taxon>Candidatus Onthovivens</taxon>
    </lineage>
</organism>
<feature type="transmembrane region" description="Helical" evidence="1">
    <location>
        <begin position="65"/>
        <end position="86"/>
    </location>
</feature>
<feature type="transmembrane region" description="Helical" evidence="1">
    <location>
        <begin position="212"/>
        <end position="231"/>
    </location>
</feature>
<comment type="caution">
    <text evidence="2">The sequence shown here is derived from an EMBL/GenBank/DDBJ whole genome shotgun (WGS) entry which is preliminary data.</text>
</comment>
<reference evidence="2" key="1">
    <citation type="submission" date="2020-10" db="EMBL/GenBank/DDBJ databases">
        <authorList>
            <person name="Gilroy R."/>
        </authorList>
    </citation>
    <scope>NUCLEOTIDE SEQUENCE</scope>
    <source>
        <strain evidence="2">11159</strain>
    </source>
</reference>
<evidence type="ECO:0000313" key="2">
    <source>
        <dbReference type="EMBL" id="MBO8427867.1"/>
    </source>
</evidence>
<keyword evidence="1" id="KW-0812">Transmembrane</keyword>
<keyword evidence="1" id="KW-0472">Membrane</keyword>
<feature type="transmembrane region" description="Helical" evidence="1">
    <location>
        <begin position="243"/>
        <end position="263"/>
    </location>
</feature>
<dbReference type="PANTHER" id="PTHR37308">
    <property type="entry name" value="INTEGRAL MEMBRANE PROTEIN"/>
    <property type="match status" value="1"/>
</dbReference>
<feature type="transmembrane region" description="Helical" evidence="1">
    <location>
        <begin position="20"/>
        <end position="44"/>
    </location>
</feature>
<name>A0A9D9GXG9_9BACL</name>
<evidence type="ECO:0000256" key="1">
    <source>
        <dbReference type="SAM" id="Phobius"/>
    </source>
</evidence>
<dbReference type="PANTHER" id="PTHR37308:SF1">
    <property type="entry name" value="POLYPRENYL-PHOSPHATE TRANSPORTER"/>
    <property type="match status" value="1"/>
</dbReference>
<evidence type="ECO:0000313" key="3">
    <source>
        <dbReference type="Proteomes" id="UP000823613"/>
    </source>
</evidence>
<feature type="transmembrane region" description="Helical" evidence="1">
    <location>
        <begin position="125"/>
        <end position="146"/>
    </location>
</feature>
<feature type="transmembrane region" description="Helical" evidence="1">
    <location>
        <begin position="283"/>
        <end position="303"/>
    </location>
</feature>
<dbReference type="EMBL" id="JADIMY010000097">
    <property type="protein sequence ID" value="MBO8427867.1"/>
    <property type="molecule type" value="Genomic_DNA"/>
</dbReference>
<dbReference type="Proteomes" id="UP000823613">
    <property type="component" value="Unassembled WGS sequence"/>
</dbReference>
<feature type="transmembrane region" description="Helical" evidence="1">
    <location>
        <begin position="158"/>
        <end position="179"/>
    </location>
</feature>
<gene>
    <name evidence="2" type="ORF">IAC58_04920</name>
</gene>